<dbReference type="InterPro" id="IPR056647">
    <property type="entry name" value="DUF7745"/>
</dbReference>
<keyword evidence="2" id="KW-0808">Transferase</keyword>
<evidence type="ECO:0000313" key="2">
    <source>
        <dbReference type="EMBL" id="KAA3465033.1"/>
    </source>
</evidence>
<name>A0A5B6V7L7_9ROSI</name>
<organism evidence="2 3">
    <name type="scientific">Gossypium australe</name>
    <dbReference type="NCBI Taxonomy" id="47621"/>
    <lineage>
        <taxon>Eukaryota</taxon>
        <taxon>Viridiplantae</taxon>
        <taxon>Streptophyta</taxon>
        <taxon>Embryophyta</taxon>
        <taxon>Tracheophyta</taxon>
        <taxon>Spermatophyta</taxon>
        <taxon>Magnoliopsida</taxon>
        <taxon>eudicotyledons</taxon>
        <taxon>Gunneridae</taxon>
        <taxon>Pentapetalae</taxon>
        <taxon>rosids</taxon>
        <taxon>malvids</taxon>
        <taxon>Malvales</taxon>
        <taxon>Malvaceae</taxon>
        <taxon>Malvoideae</taxon>
        <taxon>Gossypium</taxon>
    </lineage>
</organism>
<proteinExistence type="predicted"/>
<sequence>MLYPNLLDMMFCASRGSEKLLLREVFASVQDSESLSRYIRTYVFVRFSSPCSHREIYGDLPYLLDVKVDELVFQAITQYWNSAYSCFTFGRVDLVPTVEEHTVLLRCPKIQVDKAYSMAPSVPTFVRKLINITGMNEQWVTARIKQKGEYKCISWKALKDLILVHPDMKKRIDVFALSIYGLVIFPKALGYVDEAVSDFF</sequence>
<dbReference type="EMBL" id="SMMG02000007">
    <property type="protein sequence ID" value="KAA3465033.1"/>
    <property type="molecule type" value="Genomic_DNA"/>
</dbReference>
<dbReference type="PANTHER" id="PTHR48200">
    <property type="entry name" value="PROTEIN, PUTATIVE-RELATED"/>
    <property type="match status" value="1"/>
</dbReference>
<evidence type="ECO:0000313" key="3">
    <source>
        <dbReference type="Proteomes" id="UP000325315"/>
    </source>
</evidence>
<dbReference type="Proteomes" id="UP000325315">
    <property type="component" value="Unassembled WGS sequence"/>
</dbReference>
<protein>
    <submittedName>
        <fullName evidence="2">6-phosphofructo-2-kinase/fructose-2, 6-bisphosphatase-like protein</fullName>
    </submittedName>
</protein>
<dbReference type="GO" id="GO:0016301">
    <property type="term" value="F:kinase activity"/>
    <property type="evidence" value="ECO:0007669"/>
    <property type="project" value="UniProtKB-KW"/>
</dbReference>
<keyword evidence="2" id="KW-0418">Kinase</keyword>
<comment type="caution">
    <text evidence="2">The sequence shown here is derived from an EMBL/GenBank/DDBJ whole genome shotgun (WGS) entry which is preliminary data.</text>
</comment>
<dbReference type="OrthoDB" id="986360at2759"/>
<dbReference type="Pfam" id="PF24924">
    <property type="entry name" value="DUF7745"/>
    <property type="match status" value="1"/>
</dbReference>
<reference evidence="3" key="1">
    <citation type="journal article" date="2019" name="Plant Biotechnol. J.">
        <title>Genome sequencing of the Australian wild diploid species Gossypium australe highlights disease resistance and delayed gland morphogenesis.</title>
        <authorList>
            <person name="Cai Y."/>
            <person name="Cai X."/>
            <person name="Wang Q."/>
            <person name="Wang P."/>
            <person name="Zhang Y."/>
            <person name="Cai C."/>
            <person name="Xu Y."/>
            <person name="Wang K."/>
            <person name="Zhou Z."/>
            <person name="Wang C."/>
            <person name="Geng S."/>
            <person name="Li B."/>
            <person name="Dong Q."/>
            <person name="Hou Y."/>
            <person name="Wang H."/>
            <person name="Ai P."/>
            <person name="Liu Z."/>
            <person name="Yi F."/>
            <person name="Sun M."/>
            <person name="An G."/>
            <person name="Cheng J."/>
            <person name="Zhang Y."/>
            <person name="Shi Q."/>
            <person name="Xie Y."/>
            <person name="Shi X."/>
            <person name="Chang Y."/>
            <person name="Huang F."/>
            <person name="Chen Y."/>
            <person name="Hong S."/>
            <person name="Mi L."/>
            <person name="Sun Q."/>
            <person name="Zhang L."/>
            <person name="Zhou B."/>
            <person name="Peng R."/>
            <person name="Zhang X."/>
            <person name="Liu F."/>
        </authorList>
    </citation>
    <scope>NUCLEOTIDE SEQUENCE [LARGE SCALE GENOMIC DNA]</scope>
    <source>
        <strain evidence="3">cv. PA1801</strain>
    </source>
</reference>
<feature type="domain" description="DUF7745" evidence="1">
    <location>
        <begin position="53"/>
        <end position="198"/>
    </location>
</feature>
<gene>
    <name evidence="2" type="ORF">EPI10_000239</name>
</gene>
<evidence type="ECO:0000259" key="1">
    <source>
        <dbReference type="Pfam" id="PF24924"/>
    </source>
</evidence>
<dbReference type="AlphaFoldDB" id="A0A5B6V7L7"/>
<dbReference type="PANTHER" id="PTHR48200:SF1">
    <property type="entry name" value="AMINOTRANSFERASE-LIKE PLANT MOBILE DOMAIN-CONTAINING PROTEIN"/>
    <property type="match status" value="1"/>
</dbReference>
<keyword evidence="3" id="KW-1185">Reference proteome</keyword>
<accession>A0A5B6V7L7</accession>